<dbReference type="InterPro" id="IPR056884">
    <property type="entry name" value="NPHP3-like_N"/>
</dbReference>
<reference evidence="3 4" key="1">
    <citation type="submission" date="2014-04" db="EMBL/GenBank/DDBJ databases">
        <authorList>
            <consortium name="DOE Joint Genome Institute"/>
            <person name="Kuo A."/>
            <person name="Gay G."/>
            <person name="Dore J."/>
            <person name="Kohler A."/>
            <person name="Nagy L.G."/>
            <person name="Floudas D."/>
            <person name="Copeland A."/>
            <person name="Barry K.W."/>
            <person name="Cichocki N."/>
            <person name="Veneault-Fourrey C."/>
            <person name="LaButti K."/>
            <person name="Lindquist E.A."/>
            <person name="Lipzen A."/>
            <person name="Lundell T."/>
            <person name="Morin E."/>
            <person name="Murat C."/>
            <person name="Sun H."/>
            <person name="Tunlid A."/>
            <person name="Henrissat B."/>
            <person name="Grigoriev I.V."/>
            <person name="Hibbett D.S."/>
            <person name="Martin F."/>
            <person name="Nordberg H.P."/>
            <person name="Cantor M.N."/>
            <person name="Hua S.X."/>
        </authorList>
    </citation>
    <scope>NUCLEOTIDE SEQUENCE [LARGE SCALE GENOMIC DNA]</scope>
    <source>
        <strain evidence="4">h7</strain>
    </source>
</reference>
<keyword evidence="4" id="KW-1185">Reference proteome</keyword>
<dbReference type="Gene3D" id="3.40.50.300">
    <property type="entry name" value="P-loop containing nucleotide triphosphate hydrolases"/>
    <property type="match status" value="1"/>
</dbReference>
<dbReference type="AlphaFoldDB" id="A0A0C2Y4U1"/>
<evidence type="ECO:0000313" key="3">
    <source>
        <dbReference type="EMBL" id="KIM36067.1"/>
    </source>
</evidence>
<evidence type="ECO:0000313" key="4">
    <source>
        <dbReference type="Proteomes" id="UP000053424"/>
    </source>
</evidence>
<dbReference type="PANTHER" id="PTHR10039:SF17">
    <property type="entry name" value="FUNGAL STAND N-TERMINAL GOODBYE DOMAIN-CONTAINING PROTEIN-RELATED"/>
    <property type="match status" value="1"/>
</dbReference>
<dbReference type="OrthoDB" id="2970937at2759"/>
<dbReference type="PANTHER" id="PTHR10039">
    <property type="entry name" value="AMELOGENIN"/>
    <property type="match status" value="1"/>
</dbReference>
<dbReference type="SUPFAM" id="SSF52540">
    <property type="entry name" value="P-loop containing nucleoside triphosphate hydrolases"/>
    <property type="match status" value="1"/>
</dbReference>
<sequence length="698" mass="77858">MFSHSRNVAIFGGNFTQVTVLQHGARGIDLLQDASSPSAIHNSEERFPPPKCHENTRVAIIEQLMRWILGHENRDALIMWLLGPAGAGKSAIAQTLAELCNSMKILLASFFFFRTDPTRNHSRSLFPTIAYQLAINLPDARDFVVKVPEDDPMVFTRSIEEQLSSLIINPLQELYLSGRPSSPSDPYLVIIDGLDECGDAAMQISILQVIAKSFSACDLPFKFLIASRPEMHLTSMFNSRWINPIFARLALDDNFLPEDDIRLFLRDSFDEIRETHPLASLIGYPIWPSPDTIERLVRKSSGQFIFASTVMKFIASARRLPTASLDIILGLNPSNADAPFAELDALYINILSSVSDIKRTMSILGFLILSDTLQAKLTTTRFIEDFLMLSRGDSHIFAGELASVLTLGSSKSGVHGTVNLLHASLSDFLLDQSRSNQFALDLPEIHAHLACMCFRALGRYFVAKDFASIVMLKLAYPHVQENLVKHCSVAAPTPGLRNAIQEFSHDPLAVNPKSKQYLESTPMVVAAIRATSFHDAEKLCAPHVAMFESFLSEKIGHYYSNPTLTFIAAAISTPCQLPSLAYDSAISDFLGRAETREAEKVDHNGLYLFSFFFRFDLGNAYKEFLAHFLTTEARSGHCVLTGQHYSTAAELCLKYLHKLRHYPRTDEEGDKRLMEWALECLPSLLDQSIETEALVRSA</sequence>
<dbReference type="EMBL" id="KN831809">
    <property type="protein sequence ID" value="KIM36067.1"/>
    <property type="molecule type" value="Genomic_DNA"/>
</dbReference>
<accession>A0A0C2Y4U1</accession>
<evidence type="ECO:0000256" key="1">
    <source>
        <dbReference type="ARBA" id="ARBA00022737"/>
    </source>
</evidence>
<keyword evidence="1" id="KW-0677">Repeat</keyword>
<name>A0A0C2Y4U1_HEBCY</name>
<dbReference type="HOGENOM" id="CLU_000288_6_10_1"/>
<organism evidence="3 4">
    <name type="scientific">Hebeloma cylindrosporum</name>
    <dbReference type="NCBI Taxonomy" id="76867"/>
    <lineage>
        <taxon>Eukaryota</taxon>
        <taxon>Fungi</taxon>
        <taxon>Dikarya</taxon>
        <taxon>Basidiomycota</taxon>
        <taxon>Agaricomycotina</taxon>
        <taxon>Agaricomycetes</taxon>
        <taxon>Agaricomycetidae</taxon>
        <taxon>Agaricales</taxon>
        <taxon>Agaricineae</taxon>
        <taxon>Hymenogastraceae</taxon>
        <taxon>Hebeloma</taxon>
    </lineage>
</organism>
<reference evidence="4" key="2">
    <citation type="submission" date="2015-01" db="EMBL/GenBank/DDBJ databases">
        <title>Evolutionary Origins and Diversification of the Mycorrhizal Mutualists.</title>
        <authorList>
            <consortium name="DOE Joint Genome Institute"/>
            <consortium name="Mycorrhizal Genomics Consortium"/>
            <person name="Kohler A."/>
            <person name="Kuo A."/>
            <person name="Nagy L.G."/>
            <person name="Floudas D."/>
            <person name="Copeland A."/>
            <person name="Barry K.W."/>
            <person name="Cichocki N."/>
            <person name="Veneault-Fourrey C."/>
            <person name="LaButti K."/>
            <person name="Lindquist E.A."/>
            <person name="Lipzen A."/>
            <person name="Lundell T."/>
            <person name="Morin E."/>
            <person name="Murat C."/>
            <person name="Riley R."/>
            <person name="Ohm R."/>
            <person name="Sun H."/>
            <person name="Tunlid A."/>
            <person name="Henrissat B."/>
            <person name="Grigoriev I.V."/>
            <person name="Hibbett D.S."/>
            <person name="Martin F."/>
        </authorList>
    </citation>
    <scope>NUCLEOTIDE SEQUENCE [LARGE SCALE GENOMIC DNA]</scope>
    <source>
        <strain evidence="4">h7</strain>
    </source>
</reference>
<dbReference type="InterPro" id="IPR027417">
    <property type="entry name" value="P-loop_NTPase"/>
</dbReference>
<dbReference type="Proteomes" id="UP000053424">
    <property type="component" value="Unassembled WGS sequence"/>
</dbReference>
<proteinExistence type="predicted"/>
<dbReference type="Pfam" id="PF24883">
    <property type="entry name" value="NPHP3_N"/>
    <property type="match status" value="1"/>
</dbReference>
<protein>
    <recommendedName>
        <fullName evidence="2">Nephrocystin 3-like N-terminal domain-containing protein</fullName>
    </recommendedName>
</protein>
<feature type="domain" description="Nephrocystin 3-like N-terminal" evidence="2">
    <location>
        <begin position="66"/>
        <end position="228"/>
    </location>
</feature>
<evidence type="ECO:0000259" key="2">
    <source>
        <dbReference type="Pfam" id="PF24883"/>
    </source>
</evidence>
<gene>
    <name evidence="3" type="ORF">M413DRAFT_449396</name>
</gene>